<evidence type="ECO:0000313" key="2">
    <source>
        <dbReference type="Proteomes" id="UP000076586"/>
    </source>
</evidence>
<gene>
    <name evidence="1" type="ORF">PJIAN_244</name>
</gene>
<reference evidence="2" key="1">
    <citation type="submission" date="2016-04" db="EMBL/GenBank/DDBJ databases">
        <title>Draft genome sequence of Paludibacter jiangxiensis strain NM7.</title>
        <authorList>
            <person name="Qiu Y."/>
            <person name="Matsuura N."/>
            <person name="Ohashi A."/>
            <person name="Tourlousse M.D."/>
            <person name="Sekiguchi Y."/>
        </authorList>
    </citation>
    <scope>NUCLEOTIDE SEQUENCE [LARGE SCALE GENOMIC DNA]</scope>
    <source>
        <strain evidence="2">NM7</strain>
    </source>
</reference>
<dbReference type="AlphaFoldDB" id="A0A161LDT2"/>
<accession>A0A161LDT2</accession>
<dbReference type="EMBL" id="BDCR01000002">
    <property type="protein sequence ID" value="GAT62485.1"/>
    <property type="molecule type" value="Genomic_DNA"/>
</dbReference>
<comment type="caution">
    <text evidence="1">The sequence shown here is derived from an EMBL/GenBank/DDBJ whole genome shotgun (WGS) entry which is preliminary data.</text>
</comment>
<dbReference type="Proteomes" id="UP000076586">
    <property type="component" value="Unassembled WGS sequence"/>
</dbReference>
<name>A0A161LDT2_9BACT</name>
<sequence>MNIVHISNTCSLYFYLTSYMIFRTNKTPLKQQSEGPGIPKPSDFISKSSMFIYTTPRKSGKHDSRNLRHPYRMRSRLPDGRFYPLPHYACKPECEV</sequence>
<organism evidence="1 2">
    <name type="scientific">Paludibacter jiangxiensis</name>
    <dbReference type="NCBI Taxonomy" id="681398"/>
    <lineage>
        <taxon>Bacteria</taxon>
        <taxon>Pseudomonadati</taxon>
        <taxon>Bacteroidota</taxon>
        <taxon>Bacteroidia</taxon>
        <taxon>Bacteroidales</taxon>
        <taxon>Paludibacteraceae</taxon>
        <taxon>Paludibacter</taxon>
    </lineage>
</organism>
<reference evidence="2" key="2">
    <citation type="journal article" date="2017" name="Genome Announc.">
        <title>Draft genome sequence of Paludibacter jiangxiensis NM7(T), a propionate-producing fermentative bacterium.</title>
        <authorList>
            <person name="Qiu Y.-L."/>
            <person name="Tourlousse D.M."/>
            <person name="Matsuura N."/>
            <person name="Ohashi A."/>
            <person name="Sekiguchi Y."/>
        </authorList>
    </citation>
    <scope>NUCLEOTIDE SEQUENCE [LARGE SCALE GENOMIC DNA]</scope>
    <source>
        <strain evidence="2">NM7</strain>
    </source>
</reference>
<keyword evidence="2" id="KW-1185">Reference proteome</keyword>
<dbReference type="STRING" id="681398.PJIAN_244"/>
<protein>
    <submittedName>
        <fullName evidence="1">Uncharacterized protein</fullName>
    </submittedName>
</protein>
<proteinExistence type="predicted"/>
<evidence type="ECO:0000313" key="1">
    <source>
        <dbReference type="EMBL" id="GAT62485.1"/>
    </source>
</evidence>